<proteinExistence type="predicted"/>
<dbReference type="EMBL" id="PDOC01000007">
    <property type="protein sequence ID" value="PIL44529.1"/>
    <property type="molecule type" value="Genomic_DNA"/>
</dbReference>
<evidence type="ECO:0000256" key="2">
    <source>
        <dbReference type="ARBA" id="ARBA00004429"/>
    </source>
</evidence>
<dbReference type="AlphaFoldDB" id="A0A2G8TF07"/>
<dbReference type="SUPFAM" id="SSF55874">
    <property type="entry name" value="ATPase domain of HSP90 chaperone/DNA topoisomerase II/histidine kinase"/>
    <property type="match status" value="2"/>
</dbReference>
<gene>
    <name evidence="9" type="ORF">CR105_13835</name>
</gene>
<keyword evidence="5" id="KW-0808">Transferase</keyword>
<feature type="coiled-coil region" evidence="7">
    <location>
        <begin position="172"/>
        <end position="223"/>
    </location>
</feature>
<name>A0A2G8TF07_9BURK</name>
<dbReference type="EC" id="2.7.13.3" evidence="3"/>
<dbReference type="InterPro" id="IPR003661">
    <property type="entry name" value="HisK_dim/P_dom"/>
</dbReference>
<evidence type="ECO:0000256" key="5">
    <source>
        <dbReference type="ARBA" id="ARBA00022679"/>
    </source>
</evidence>
<keyword evidence="6 9" id="KW-0418">Kinase</keyword>
<evidence type="ECO:0000256" key="7">
    <source>
        <dbReference type="SAM" id="Coils"/>
    </source>
</evidence>
<dbReference type="InterPro" id="IPR036097">
    <property type="entry name" value="HisK_dim/P_sf"/>
</dbReference>
<dbReference type="CDD" id="cd00082">
    <property type="entry name" value="HisKA"/>
    <property type="match status" value="1"/>
</dbReference>
<sequence>MQSAVSPFPFAATQAVLTLAVQSEFDVIASRQRARQIASLCGFTALDQARIATVVSELARNIFNYAVIGTVTFSVTQDNGRQHLMMAVEDRGPGIGNIDEILGGRYRSTTGMGLGILAARRLMDRFDIRTGEDIGTAIFMCKTMPAGTARMTSAAIDKLLSQLDVLPSNVALSEANQQNRELTEALNALQARQDELLIVTARLEETNRRIEALNVQLDQKADALLRADRSKDEFLAILSHELRGPLSAASMAAQLLQAGPDEPDKTAKMSQVISRQVGHMSRLVEDLLDVSRVSRGLVVIDKAPLDIAEVISGAVEQVATAAAGKGHALGVSLPDGPVIVHGDRTRMLQVVSNLLTNAIRYTPDGGRIHVTLEVNVGAMAIRVVDNGIGVHADLMPNLFDLYVQAERTSDRQGGGLGLGLALVKNLVEAHDGTVTAESEGRNRGSTFTVRMPVIEPACSQPA</sequence>
<evidence type="ECO:0000256" key="1">
    <source>
        <dbReference type="ARBA" id="ARBA00000085"/>
    </source>
</evidence>
<evidence type="ECO:0000256" key="3">
    <source>
        <dbReference type="ARBA" id="ARBA00012438"/>
    </source>
</evidence>
<evidence type="ECO:0000313" key="10">
    <source>
        <dbReference type="Proteomes" id="UP000230390"/>
    </source>
</evidence>
<dbReference type="PRINTS" id="PR00344">
    <property type="entry name" value="BCTRLSENSOR"/>
</dbReference>
<dbReference type="GO" id="GO:0005886">
    <property type="term" value="C:plasma membrane"/>
    <property type="evidence" value="ECO:0007669"/>
    <property type="project" value="UniProtKB-SubCell"/>
</dbReference>
<dbReference type="InterPro" id="IPR005467">
    <property type="entry name" value="His_kinase_dom"/>
</dbReference>
<keyword evidence="10" id="KW-1185">Reference proteome</keyword>
<dbReference type="Pfam" id="PF02518">
    <property type="entry name" value="HATPase_c"/>
    <property type="match status" value="1"/>
</dbReference>
<dbReference type="SMART" id="SM00387">
    <property type="entry name" value="HATPase_c"/>
    <property type="match status" value="2"/>
</dbReference>
<comment type="caution">
    <text evidence="9">The sequence shown here is derived from an EMBL/GenBank/DDBJ whole genome shotgun (WGS) entry which is preliminary data.</text>
</comment>
<protein>
    <recommendedName>
        <fullName evidence="3">histidine kinase</fullName>
        <ecNumber evidence="3">2.7.13.3</ecNumber>
    </recommendedName>
</protein>
<dbReference type="PANTHER" id="PTHR43547">
    <property type="entry name" value="TWO-COMPONENT HISTIDINE KINASE"/>
    <property type="match status" value="1"/>
</dbReference>
<keyword evidence="7" id="KW-0175">Coiled coil</keyword>
<dbReference type="OrthoDB" id="9768069at2"/>
<dbReference type="PANTHER" id="PTHR43547:SF2">
    <property type="entry name" value="HYBRID SIGNAL TRANSDUCTION HISTIDINE KINASE C"/>
    <property type="match status" value="1"/>
</dbReference>
<dbReference type="FunFam" id="3.30.565.10:FF:000006">
    <property type="entry name" value="Sensor histidine kinase WalK"/>
    <property type="match status" value="1"/>
</dbReference>
<dbReference type="InterPro" id="IPR003594">
    <property type="entry name" value="HATPase_dom"/>
</dbReference>
<feature type="domain" description="Histidine kinase" evidence="8">
    <location>
        <begin position="237"/>
        <end position="455"/>
    </location>
</feature>
<dbReference type="PROSITE" id="PS50109">
    <property type="entry name" value="HIS_KIN"/>
    <property type="match status" value="1"/>
</dbReference>
<evidence type="ECO:0000259" key="8">
    <source>
        <dbReference type="PROSITE" id="PS50109"/>
    </source>
</evidence>
<dbReference type="Pfam" id="PF13581">
    <property type="entry name" value="HATPase_c_2"/>
    <property type="match status" value="1"/>
</dbReference>
<dbReference type="InterPro" id="IPR036890">
    <property type="entry name" value="HATPase_C_sf"/>
</dbReference>
<dbReference type="SUPFAM" id="SSF47384">
    <property type="entry name" value="Homodimeric domain of signal transducing histidine kinase"/>
    <property type="match status" value="1"/>
</dbReference>
<dbReference type="GO" id="GO:0000155">
    <property type="term" value="F:phosphorelay sensor kinase activity"/>
    <property type="evidence" value="ECO:0007669"/>
    <property type="project" value="InterPro"/>
</dbReference>
<evidence type="ECO:0000313" key="9">
    <source>
        <dbReference type="EMBL" id="PIL44529.1"/>
    </source>
</evidence>
<keyword evidence="4" id="KW-0597">Phosphoprotein</keyword>
<dbReference type="Gene3D" id="3.30.565.10">
    <property type="entry name" value="Histidine kinase-like ATPase, C-terminal domain"/>
    <property type="match status" value="2"/>
</dbReference>
<organism evidence="9 10">
    <name type="scientific">Massilia eurypsychrophila</name>
    <dbReference type="NCBI Taxonomy" id="1485217"/>
    <lineage>
        <taxon>Bacteria</taxon>
        <taxon>Pseudomonadati</taxon>
        <taxon>Pseudomonadota</taxon>
        <taxon>Betaproteobacteria</taxon>
        <taxon>Burkholderiales</taxon>
        <taxon>Oxalobacteraceae</taxon>
        <taxon>Telluria group</taxon>
        <taxon>Massilia</taxon>
    </lineage>
</organism>
<comment type="catalytic activity">
    <reaction evidence="1">
        <text>ATP + protein L-histidine = ADP + protein N-phospho-L-histidine.</text>
        <dbReference type="EC" id="2.7.13.3"/>
    </reaction>
</comment>
<evidence type="ECO:0000256" key="6">
    <source>
        <dbReference type="ARBA" id="ARBA00022777"/>
    </source>
</evidence>
<dbReference type="CDD" id="cd00075">
    <property type="entry name" value="HATPase"/>
    <property type="match status" value="1"/>
</dbReference>
<dbReference type="InterPro" id="IPR004358">
    <property type="entry name" value="Sig_transdc_His_kin-like_C"/>
</dbReference>
<dbReference type="CDD" id="cd16934">
    <property type="entry name" value="HATPase_RsbT-like"/>
    <property type="match status" value="1"/>
</dbReference>
<dbReference type="Proteomes" id="UP000230390">
    <property type="component" value="Unassembled WGS sequence"/>
</dbReference>
<reference evidence="9 10" key="1">
    <citation type="submission" date="2017-10" db="EMBL/GenBank/DDBJ databases">
        <title>Massilia psychrophilum sp. nov., a novel purple-pigmented bacterium isolated from Tianshan glacier, Xinjiang Municipality, China.</title>
        <authorList>
            <person name="Wang H."/>
        </authorList>
    </citation>
    <scope>NUCLEOTIDE SEQUENCE [LARGE SCALE GENOMIC DNA]</scope>
    <source>
        <strain evidence="9 10">JCM 30074</strain>
    </source>
</reference>
<accession>A0A2G8TF07</accession>
<dbReference type="SMART" id="SM00388">
    <property type="entry name" value="HisKA"/>
    <property type="match status" value="1"/>
</dbReference>
<dbReference type="Gene3D" id="1.10.287.130">
    <property type="match status" value="1"/>
</dbReference>
<comment type="subcellular location">
    <subcellularLocation>
        <location evidence="2">Cell inner membrane</location>
        <topology evidence="2">Multi-pass membrane protein</topology>
    </subcellularLocation>
</comment>
<evidence type="ECO:0000256" key="4">
    <source>
        <dbReference type="ARBA" id="ARBA00022553"/>
    </source>
</evidence>
<dbReference type="Pfam" id="PF00512">
    <property type="entry name" value="HisKA"/>
    <property type="match status" value="1"/>
</dbReference>